<keyword evidence="3" id="KW-1185">Reference proteome</keyword>
<dbReference type="Gene3D" id="2.40.50.540">
    <property type="match status" value="1"/>
</dbReference>
<dbReference type="InterPro" id="IPR033450">
    <property type="entry name" value="NlpE_C"/>
</dbReference>
<evidence type="ECO:0000313" key="2">
    <source>
        <dbReference type="EMBL" id="EHQ28080.1"/>
    </source>
</evidence>
<dbReference type="PROSITE" id="PS51257">
    <property type="entry name" value="PROKAR_LIPOPROTEIN"/>
    <property type="match status" value="1"/>
</dbReference>
<protein>
    <recommendedName>
        <fullName evidence="1">NlpE C-terminal OB domain-containing protein</fullName>
    </recommendedName>
</protein>
<dbReference type="AlphaFoldDB" id="H1Y4N6"/>
<dbReference type="HOGENOM" id="CLU_2024111_0_0_10"/>
<proteinExistence type="predicted"/>
<evidence type="ECO:0000313" key="3">
    <source>
        <dbReference type="Proteomes" id="UP000002774"/>
    </source>
</evidence>
<feature type="domain" description="NlpE C-terminal OB" evidence="1">
    <location>
        <begin position="29"/>
        <end position="114"/>
    </location>
</feature>
<organism evidence="2 3">
    <name type="scientific">Mucilaginibacter paludis DSM 18603</name>
    <dbReference type="NCBI Taxonomy" id="714943"/>
    <lineage>
        <taxon>Bacteria</taxon>
        <taxon>Pseudomonadati</taxon>
        <taxon>Bacteroidota</taxon>
        <taxon>Sphingobacteriia</taxon>
        <taxon>Sphingobacteriales</taxon>
        <taxon>Sphingobacteriaceae</taxon>
        <taxon>Mucilaginibacter</taxon>
    </lineage>
</organism>
<accession>H1Y4N6</accession>
<dbReference type="STRING" id="714943.Mucpa_3989"/>
<evidence type="ECO:0000259" key="1">
    <source>
        <dbReference type="Pfam" id="PF17185"/>
    </source>
</evidence>
<dbReference type="Proteomes" id="UP000002774">
    <property type="component" value="Chromosome"/>
</dbReference>
<dbReference type="eggNOG" id="COG3015">
    <property type="taxonomic scope" value="Bacteria"/>
</dbReference>
<dbReference type="EMBL" id="CM001403">
    <property type="protein sequence ID" value="EHQ28080.1"/>
    <property type="molecule type" value="Genomic_DNA"/>
</dbReference>
<reference evidence="2" key="1">
    <citation type="submission" date="2011-09" db="EMBL/GenBank/DDBJ databases">
        <title>The permanent draft genome of Mucilaginibacter paludis DSM 18603.</title>
        <authorList>
            <consortium name="US DOE Joint Genome Institute (JGI-PGF)"/>
            <person name="Lucas S."/>
            <person name="Han J."/>
            <person name="Lapidus A."/>
            <person name="Bruce D."/>
            <person name="Goodwin L."/>
            <person name="Pitluck S."/>
            <person name="Peters L."/>
            <person name="Kyrpides N."/>
            <person name="Mavromatis K."/>
            <person name="Ivanova N."/>
            <person name="Mikhailova N."/>
            <person name="Held B."/>
            <person name="Detter J.C."/>
            <person name="Tapia R."/>
            <person name="Han C."/>
            <person name="Land M."/>
            <person name="Hauser L."/>
            <person name="Markowitz V."/>
            <person name="Cheng J.-F."/>
            <person name="Hugenholtz P."/>
            <person name="Woyke T."/>
            <person name="Wu D."/>
            <person name="Tindall B."/>
            <person name="Brambilla E."/>
            <person name="Klenk H.-P."/>
            <person name="Eisen J.A."/>
        </authorList>
    </citation>
    <scope>NUCLEOTIDE SEQUENCE [LARGE SCALE GENOMIC DNA]</scope>
    <source>
        <strain evidence="2">DSM 18603</strain>
    </source>
</reference>
<name>H1Y4N6_9SPHI</name>
<dbReference type="Pfam" id="PF17185">
    <property type="entry name" value="NlpE_C"/>
    <property type="match status" value="1"/>
</dbReference>
<gene>
    <name evidence="2" type="ORF">Mucpa_3989</name>
</gene>
<dbReference type="RefSeq" id="WP_008508815.1">
    <property type="nucleotide sequence ID" value="NZ_CM001403.1"/>
</dbReference>
<dbReference type="InterPro" id="IPR038139">
    <property type="entry name" value="NlpE_C_sf"/>
</dbReference>
<sequence>MKINSILLACVLVLGICGCGDSDKKNAPAVVYKGVYSLGPEVKSFKDCETGNEFWVTDNSSTMEKEYAELNFQKPYEPVYVEVEGNKIKATKADALDSQYDSIIVVKKLIKITKVIPQDMCN</sequence>
<dbReference type="OrthoDB" id="5348860at2"/>